<dbReference type="PANTHER" id="PTHR16001:SF4">
    <property type="entry name" value="ECTO-NOX DISULFIDE-THIOL EXCHANGER 1-LIKE PROTEIN"/>
    <property type="match status" value="1"/>
</dbReference>
<feature type="compositionally biased region" description="Acidic residues" evidence="1">
    <location>
        <begin position="12"/>
        <end position="21"/>
    </location>
</feature>
<sequence>MYIKQELRSVQIEDDEMEMSDDDRNYQGSSAKRTRYDAESLKEENDSLRCQLEALRSEMSHVRTDIKYDNDYREKQIKVLQETIRNMQTQLMQTKMREQKDNKTIEQLERKLKEAGVKQLLLKTRIKETTNKRRDRGSSSINSETSEILIDETEDIDVDDEDDNDVEEVAVEDSTRHKPKDSTKSNRERDNTENSTNADKPSHIQIIDIDGYKSDDEVNIIEDQNDVVEIHETDDDEKVTDQSNKTDEKPSEEAAHDNRSEMKETAATVQKTIETPTLGDSAETKDASYDISSTDKVKVQLSEESKGIELKFLPFVEAQIIALVAAYLIVQPFGVSTESICIYLRQYMKKLDLQVPTLEQILANYTNLFKLEHPAEVGCNSDPKPQWKFCGFTAADGGTGGNVHDNAKDEE</sequence>
<name>A0A034VV82_BACDO</name>
<organism evidence="3">
    <name type="scientific">Bactrocera dorsalis</name>
    <name type="common">Oriental fruit fly</name>
    <name type="synonym">Dacus dorsalis</name>
    <dbReference type="NCBI Taxonomy" id="27457"/>
    <lineage>
        <taxon>Eukaryota</taxon>
        <taxon>Metazoa</taxon>
        <taxon>Ecdysozoa</taxon>
        <taxon>Arthropoda</taxon>
        <taxon>Hexapoda</taxon>
        <taxon>Insecta</taxon>
        <taxon>Pterygota</taxon>
        <taxon>Neoptera</taxon>
        <taxon>Endopterygota</taxon>
        <taxon>Diptera</taxon>
        <taxon>Brachycera</taxon>
        <taxon>Muscomorpha</taxon>
        <taxon>Tephritoidea</taxon>
        <taxon>Tephritidae</taxon>
        <taxon>Bactrocera</taxon>
        <taxon>Bactrocera</taxon>
    </lineage>
</organism>
<proteinExistence type="predicted"/>
<feature type="region of interest" description="Disordered" evidence="1">
    <location>
        <begin position="225"/>
        <end position="261"/>
    </location>
</feature>
<feature type="region of interest" description="Disordered" evidence="1">
    <location>
        <begin position="128"/>
        <end position="206"/>
    </location>
</feature>
<dbReference type="GO" id="GO:0016491">
    <property type="term" value="F:oxidoreductase activity"/>
    <property type="evidence" value="ECO:0007669"/>
    <property type="project" value="InterPro"/>
</dbReference>
<feature type="domain" description="Ecto-NOX disulfide-thiol exchanger 1/2" evidence="2">
    <location>
        <begin position="38"/>
        <end position="129"/>
    </location>
</feature>
<dbReference type="InterPro" id="IPR056611">
    <property type="entry name" value="ENOX1/2_dom"/>
</dbReference>
<feature type="compositionally biased region" description="Basic and acidic residues" evidence="1">
    <location>
        <begin position="173"/>
        <end position="192"/>
    </location>
</feature>
<dbReference type="EMBL" id="GAKP01013494">
    <property type="protein sequence ID" value="JAC45458.1"/>
    <property type="molecule type" value="Transcribed_RNA"/>
</dbReference>
<dbReference type="GO" id="GO:0009897">
    <property type="term" value="C:external side of plasma membrane"/>
    <property type="evidence" value="ECO:0007669"/>
    <property type="project" value="InterPro"/>
</dbReference>
<feature type="compositionally biased region" description="Basic and acidic residues" evidence="1">
    <location>
        <begin position="244"/>
        <end position="261"/>
    </location>
</feature>
<feature type="compositionally biased region" description="Acidic residues" evidence="1">
    <location>
        <begin position="225"/>
        <end position="238"/>
    </location>
</feature>
<reference evidence="3" key="1">
    <citation type="journal article" date="2014" name="BMC Genomics">
        <title>Characterizing the developmental transcriptome of the oriental fruit fly, Bactrocera dorsalis (Diptera: Tephritidae) through comparative genomic analysis with Drosophila melanogaster utilizing modENCODE datasets.</title>
        <authorList>
            <person name="Geib S.M."/>
            <person name="Calla B."/>
            <person name="Hall B."/>
            <person name="Hou S."/>
            <person name="Manoukis N.C."/>
        </authorList>
    </citation>
    <scope>NUCLEOTIDE SEQUENCE</scope>
    <source>
        <strain evidence="3">Punador</strain>
    </source>
</reference>
<evidence type="ECO:0000259" key="2">
    <source>
        <dbReference type="Pfam" id="PF23267"/>
    </source>
</evidence>
<evidence type="ECO:0000256" key="1">
    <source>
        <dbReference type="SAM" id="MobiDB-lite"/>
    </source>
</evidence>
<dbReference type="InterPro" id="IPR038876">
    <property type="entry name" value="ENOX"/>
</dbReference>
<dbReference type="OrthoDB" id="10039782at2759"/>
<feature type="region of interest" description="Disordered" evidence="1">
    <location>
        <begin position="1"/>
        <end position="43"/>
    </location>
</feature>
<feature type="compositionally biased region" description="Acidic residues" evidence="1">
    <location>
        <begin position="149"/>
        <end position="171"/>
    </location>
</feature>
<dbReference type="GO" id="GO:0007624">
    <property type="term" value="P:ultradian rhythm"/>
    <property type="evidence" value="ECO:0007669"/>
    <property type="project" value="InterPro"/>
</dbReference>
<feature type="compositionally biased region" description="Basic and acidic residues" evidence="1">
    <location>
        <begin position="34"/>
        <end position="43"/>
    </location>
</feature>
<protein>
    <submittedName>
        <fullName evidence="3">Ecto-NOX disulfide-thiol exchanger 2</fullName>
    </submittedName>
</protein>
<dbReference type="PANTHER" id="PTHR16001">
    <property type="entry name" value="ECTO-NOX DISULFIDE-THIOL EXCHANGER"/>
    <property type="match status" value="1"/>
</dbReference>
<gene>
    <name evidence="3" type="primary">ENOX2</name>
</gene>
<accession>A0A034VV82</accession>
<dbReference type="Pfam" id="PF23267">
    <property type="entry name" value="ENOX1"/>
    <property type="match status" value="1"/>
</dbReference>
<evidence type="ECO:0000313" key="3">
    <source>
        <dbReference type="EMBL" id="JAC45458.1"/>
    </source>
</evidence>
<dbReference type="AlphaFoldDB" id="A0A034VV82"/>